<proteinExistence type="predicted"/>
<dbReference type="EMBL" id="BEXD01004011">
    <property type="protein sequence ID" value="GBC05511.1"/>
    <property type="molecule type" value="Genomic_DNA"/>
</dbReference>
<accession>A0A2Z6RT93</accession>
<protein>
    <submittedName>
        <fullName evidence="1">Uncharacterized protein</fullName>
    </submittedName>
</protein>
<sequence>MKLAISENQASEFSIHKEFNYFWDFDDFNIYEATAPDHNLYDDYKEGGIPCKRLCNIFHKYLVMYMKLRQESFTDTELTELETLITEFCQEFVTIFAEYSPSRCKIPKLHVLHYHVILSIRLYGSMNGMSTETYETLHKKSVKTPYRMTNKRNYVPQMLTTVRHQYLALKQKKPTIRRSSGFRNLLWEFKFTEIETIVSKIKQDTNIHYLYKEGL</sequence>
<dbReference type="Proteomes" id="UP000247702">
    <property type="component" value="Unassembled WGS sequence"/>
</dbReference>
<reference evidence="1 2" key="1">
    <citation type="submission" date="2017-11" db="EMBL/GenBank/DDBJ databases">
        <title>The genome of Rhizophagus clarus HR1 reveals common genetic basis of auxotrophy among arbuscular mycorrhizal fungi.</title>
        <authorList>
            <person name="Kobayashi Y."/>
        </authorList>
    </citation>
    <scope>NUCLEOTIDE SEQUENCE [LARGE SCALE GENOMIC DNA]</scope>
    <source>
        <strain evidence="1 2">HR1</strain>
    </source>
</reference>
<keyword evidence="2" id="KW-1185">Reference proteome</keyword>
<evidence type="ECO:0000313" key="2">
    <source>
        <dbReference type="Proteomes" id="UP000247702"/>
    </source>
</evidence>
<comment type="caution">
    <text evidence="1">The sequence shown here is derived from an EMBL/GenBank/DDBJ whole genome shotgun (WGS) entry which is preliminary data.</text>
</comment>
<dbReference type="AlphaFoldDB" id="A0A2Z6RT93"/>
<organism evidence="1 2">
    <name type="scientific">Rhizophagus clarus</name>
    <dbReference type="NCBI Taxonomy" id="94130"/>
    <lineage>
        <taxon>Eukaryota</taxon>
        <taxon>Fungi</taxon>
        <taxon>Fungi incertae sedis</taxon>
        <taxon>Mucoromycota</taxon>
        <taxon>Glomeromycotina</taxon>
        <taxon>Glomeromycetes</taxon>
        <taxon>Glomerales</taxon>
        <taxon>Glomeraceae</taxon>
        <taxon>Rhizophagus</taxon>
    </lineage>
</organism>
<gene>
    <name evidence="1" type="ORF">RclHR1_06260017</name>
</gene>
<name>A0A2Z6RT93_9GLOM</name>
<evidence type="ECO:0000313" key="1">
    <source>
        <dbReference type="EMBL" id="GBC05511.1"/>
    </source>
</evidence>